<reference evidence="1" key="1">
    <citation type="submission" date="2021-06" db="EMBL/GenBank/DDBJ databases">
        <authorList>
            <person name="Kallberg Y."/>
            <person name="Tangrot J."/>
            <person name="Rosling A."/>
        </authorList>
    </citation>
    <scope>NUCLEOTIDE SEQUENCE</scope>
    <source>
        <strain evidence="1">MA453B</strain>
    </source>
</reference>
<protein>
    <submittedName>
        <fullName evidence="1">11037_t:CDS:1</fullName>
    </submittedName>
</protein>
<evidence type="ECO:0000313" key="2">
    <source>
        <dbReference type="Proteomes" id="UP000789405"/>
    </source>
</evidence>
<keyword evidence="2" id="KW-1185">Reference proteome</keyword>
<proteinExistence type="predicted"/>
<sequence length="47" mass="5544">MTHNSYSFIHFSNVAFTISIRVRTLTLVVVSDLYPECANWLIIHMRF</sequence>
<dbReference type="Proteomes" id="UP000789405">
    <property type="component" value="Unassembled WGS sequence"/>
</dbReference>
<accession>A0A9N9BKM3</accession>
<name>A0A9N9BKM3_9GLOM</name>
<dbReference type="EMBL" id="CAJVPY010002763">
    <property type="protein sequence ID" value="CAG8571359.1"/>
    <property type="molecule type" value="Genomic_DNA"/>
</dbReference>
<evidence type="ECO:0000313" key="1">
    <source>
        <dbReference type="EMBL" id="CAG8571359.1"/>
    </source>
</evidence>
<comment type="caution">
    <text evidence="1">The sequence shown here is derived from an EMBL/GenBank/DDBJ whole genome shotgun (WGS) entry which is preliminary data.</text>
</comment>
<gene>
    <name evidence="1" type="ORF">DERYTH_LOCUS6224</name>
</gene>
<dbReference type="AlphaFoldDB" id="A0A9N9BKM3"/>
<organism evidence="1 2">
    <name type="scientific">Dentiscutata erythropus</name>
    <dbReference type="NCBI Taxonomy" id="1348616"/>
    <lineage>
        <taxon>Eukaryota</taxon>
        <taxon>Fungi</taxon>
        <taxon>Fungi incertae sedis</taxon>
        <taxon>Mucoromycota</taxon>
        <taxon>Glomeromycotina</taxon>
        <taxon>Glomeromycetes</taxon>
        <taxon>Diversisporales</taxon>
        <taxon>Gigasporaceae</taxon>
        <taxon>Dentiscutata</taxon>
    </lineage>
</organism>